<dbReference type="EMBL" id="QSSQ01000085">
    <property type="protein sequence ID" value="RGL91600.1"/>
    <property type="molecule type" value="Genomic_DNA"/>
</dbReference>
<dbReference type="InterPro" id="IPR023365">
    <property type="entry name" value="Sortase_dom-sf"/>
</dbReference>
<evidence type="ECO:0000313" key="1">
    <source>
        <dbReference type="EMBL" id="RGL91600.1"/>
    </source>
</evidence>
<accession>A0A3E4TL01</accession>
<sequence>MSKETRNFVNYYLDKNFYGEKDQNRRLILDTDSRLKTFINLIIRGQAMKSGQMFGNLKFYEKEEYGKKHRVICFDSLYEEKNMN</sequence>
<reference evidence="1 2" key="1">
    <citation type="submission" date="2018-08" db="EMBL/GenBank/DDBJ databases">
        <title>A genome reference for cultivated species of the human gut microbiota.</title>
        <authorList>
            <person name="Zou Y."/>
            <person name="Xue W."/>
            <person name="Luo G."/>
        </authorList>
    </citation>
    <scope>NUCLEOTIDE SEQUENCE [LARGE SCALE GENOMIC DNA]</scope>
    <source>
        <strain evidence="1 2">TF05-11AC</strain>
    </source>
</reference>
<gene>
    <name evidence="1" type="ORF">DXC39_33515</name>
</gene>
<dbReference type="Gene3D" id="2.40.260.10">
    <property type="entry name" value="Sortase"/>
    <property type="match status" value="1"/>
</dbReference>
<comment type="caution">
    <text evidence="1">The sequence shown here is derived from an EMBL/GenBank/DDBJ whole genome shotgun (WGS) entry which is preliminary data.</text>
</comment>
<organism evidence="1 2">
    <name type="scientific">Hungatella hathewayi</name>
    <dbReference type="NCBI Taxonomy" id="154046"/>
    <lineage>
        <taxon>Bacteria</taxon>
        <taxon>Bacillati</taxon>
        <taxon>Bacillota</taxon>
        <taxon>Clostridia</taxon>
        <taxon>Lachnospirales</taxon>
        <taxon>Lachnospiraceae</taxon>
        <taxon>Hungatella</taxon>
    </lineage>
</organism>
<name>A0A3E4TL01_9FIRM</name>
<dbReference type="SUPFAM" id="SSF63817">
    <property type="entry name" value="Sortase"/>
    <property type="match status" value="1"/>
</dbReference>
<dbReference type="AlphaFoldDB" id="A0A3E4TL01"/>
<protein>
    <submittedName>
        <fullName evidence="1">Uncharacterized protein</fullName>
    </submittedName>
</protein>
<dbReference type="Proteomes" id="UP000261257">
    <property type="component" value="Unassembled WGS sequence"/>
</dbReference>
<proteinExistence type="predicted"/>
<evidence type="ECO:0000313" key="2">
    <source>
        <dbReference type="Proteomes" id="UP000261257"/>
    </source>
</evidence>